<comment type="similarity">
    <text evidence="3 6">Belongs to the DHNA family.</text>
</comment>
<dbReference type="InterPro" id="IPR006156">
    <property type="entry name" value="Dihydroneopterin_aldolase"/>
</dbReference>
<evidence type="ECO:0000256" key="6">
    <source>
        <dbReference type="RuleBase" id="RU362079"/>
    </source>
</evidence>
<dbReference type="InterPro" id="IPR006157">
    <property type="entry name" value="FolB_dom"/>
</dbReference>
<evidence type="ECO:0000256" key="2">
    <source>
        <dbReference type="ARBA" id="ARBA00005013"/>
    </source>
</evidence>
<dbReference type="PANTHER" id="PTHR42844">
    <property type="entry name" value="DIHYDRONEOPTERIN ALDOLASE 1-RELATED"/>
    <property type="match status" value="1"/>
</dbReference>
<dbReference type="GO" id="GO:0004150">
    <property type="term" value="F:dihydroneopterin aldolase activity"/>
    <property type="evidence" value="ECO:0007669"/>
    <property type="project" value="UniProtKB-EC"/>
</dbReference>
<dbReference type="CDD" id="cd00534">
    <property type="entry name" value="DHNA_DHNTPE"/>
    <property type="match status" value="1"/>
</dbReference>
<dbReference type="Pfam" id="PF02152">
    <property type="entry name" value="FolB"/>
    <property type="match status" value="1"/>
</dbReference>
<keyword evidence="4 6" id="KW-0289">Folate biosynthesis</keyword>
<keyword evidence="9" id="KW-1185">Reference proteome</keyword>
<evidence type="ECO:0000256" key="4">
    <source>
        <dbReference type="ARBA" id="ARBA00022909"/>
    </source>
</evidence>
<name>A0ABZ0I348_9GAMM</name>
<comment type="function">
    <text evidence="6">Catalyzes the conversion of 7,8-dihydroneopterin to 6-hydroxymethyl-7,8-dihydropterin.</text>
</comment>
<dbReference type="Proteomes" id="UP001626537">
    <property type="component" value="Chromosome"/>
</dbReference>
<evidence type="ECO:0000256" key="1">
    <source>
        <dbReference type="ARBA" id="ARBA00001353"/>
    </source>
</evidence>
<accession>A0ABZ0I348</accession>
<dbReference type="RefSeq" id="WP_407347611.1">
    <property type="nucleotide sequence ID" value="NZ_CP136864.1"/>
</dbReference>
<dbReference type="Gene3D" id="3.30.1130.10">
    <property type="match status" value="1"/>
</dbReference>
<comment type="catalytic activity">
    <reaction evidence="1 6">
        <text>7,8-dihydroneopterin = 6-hydroxymethyl-7,8-dihydropterin + glycolaldehyde</text>
        <dbReference type="Rhea" id="RHEA:10540"/>
        <dbReference type="ChEBI" id="CHEBI:17001"/>
        <dbReference type="ChEBI" id="CHEBI:17071"/>
        <dbReference type="ChEBI" id="CHEBI:44841"/>
        <dbReference type="EC" id="4.1.2.25"/>
    </reaction>
</comment>
<dbReference type="EMBL" id="CP136864">
    <property type="protein sequence ID" value="WOJ92955.1"/>
    <property type="molecule type" value="Genomic_DNA"/>
</dbReference>
<protein>
    <recommendedName>
        <fullName evidence="6">7,8-dihydroneopterin aldolase</fullName>
        <ecNumber evidence="6">4.1.2.25</ecNumber>
    </recommendedName>
</protein>
<evidence type="ECO:0000313" key="8">
    <source>
        <dbReference type="EMBL" id="WOJ92955.1"/>
    </source>
</evidence>
<gene>
    <name evidence="8" type="primary">folB</name>
    <name evidence="8" type="ORF">R0135_14350</name>
</gene>
<evidence type="ECO:0000256" key="5">
    <source>
        <dbReference type="ARBA" id="ARBA00023239"/>
    </source>
</evidence>
<dbReference type="SMART" id="SM00905">
    <property type="entry name" value="FolB"/>
    <property type="match status" value="1"/>
</dbReference>
<comment type="pathway">
    <text evidence="2 6">Cofactor biosynthesis; tetrahydrofolate biosynthesis; 2-amino-4-hydroxy-6-hydroxymethyl-7,8-dihydropteridine diphosphate from 7,8-dihydroneopterin triphosphate: step 3/4.</text>
</comment>
<dbReference type="NCBIfam" id="TIGR00525">
    <property type="entry name" value="folB"/>
    <property type="match status" value="1"/>
</dbReference>
<reference evidence="8 9" key="1">
    <citation type="submission" date="2023-10" db="EMBL/GenBank/DDBJ databases">
        <title>Two novel species belonging to the OM43/NOR5 clade.</title>
        <authorList>
            <person name="Park M."/>
        </authorList>
    </citation>
    <scope>NUCLEOTIDE SEQUENCE [LARGE SCALE GENOMIC DNA]</scope>
    <source>
        <strain evidence="8 9">IMCC43200</strain>
    </source>
</reference>
<evidence type="ECO:0000313" key="9">
    <source>
        <dbReference type="Proteomes" id="UP001626537"/>
    </source>
</evidence>
<evidence type="ECO:0000259" key="7">
    <source>
        <dbReference type="SMART" id="SM00905"/>
    </source>
</evidence>
<dbReference type="InterPro" id="IPR043133">
    <property type="entry name" value="GTP-CH-I_C/QueF"/>
</dbReference>
<sequence length="120" mass="13321">MSDIVFIRALRLPTVIGVYAWEREVRQELLLDLEMAWDIAPAGVSDDVADALDYSAVATRLRAFAAESSFELIEKMASELAKLVMAEFSVPWLRLRLCKPGAVTEAKDVGVLIERGKRPA</sequence>
<proteinExistence type="inferred from homology"/>
<feature type="domain" description="Dihydroneopterin aldolase/epimerase" evidence="7">
    <location>
        <begin position="5"/>
        <end position="115"/>
    </location>
</feature>
<dbReference type="EC" id="4.1.2.25" evidence="6"/>
<dbReference type="NCBIfam" id="TIGR00526">
    <property type="entry name" value="folB_dom"/>
    <property type="match status" value="1"/>
</dbReference>
<dbReference type="SUPFAM" id="SSF55620">
    <property type="entry name" value="Tetrahydrobiopterin biosynthesis enzymes-like"/>
    <property type="match status" value="1"/>
</dbReference>
<dbReference type="PANTHER" id="PTHR42844:SF1">
    <property type="entry name" value="DIHYDRONEOPTERIN ALDOLASE 1-RELATED"/>
    <property type="match status" value="1"/>
</dbReference>
<evidence type="ECO:0000256" key="3">
    <source>
        <dbReference type="ARBA" id="ARBA00005708"/>
    </source>
</evidence>
<organism evidence="8 9">
    <name type="scientific">Congregibacter variabilis</name>
    <dbReference type="NCBI Taxonomy" id="3081200"/>
    <lineage>
        <taxon>Bacteria</taxon>
        <taxon>Pseudomonadati</taxon>
        <taxon>Pseudomonadota</taxon>
        <taxon>Gammaproteobacteria</taxon>
        <taxon>Cellvibrionales</taxon>
        <taxon>Halieaceae</taxon>
        <taxon>Congregibacter</taxon>
    </lineage>
</organism>
<keyword evidence="5 6" id="KW-0456">Lyase</keyword>